<protein>
    <submittedName>
        <fullName evidence="1">Uncharacterized protein</fullName>
    </submittedName>
</protein>
<proteinExistence type="predicted"/>
<organism evidence="1">
    <name type="scientific">Siphoviridae sp. ctLkp13</name>
    <dbReference type="NCBI Taxonomy" id="2826252"/>
    <lineage>
        <taxon>Viruses</taxon>
        <taxon>Duplodnaviria</taxon>
        <taxon>Heunggongvirae</taxon>
        <taxon>Uroviricota</taxon>
        <taxon>Caudoviricetes</taxon>
    </lineage>
</organism>
<dbReference type="EMBL" id="BK014728">
    <property type="protein sequence ID" value="DAD73043.1"/>
    <property type="molecule type" value="Genomic_DNA"/>
</dbReference>
<accession>A0A8S5LT59</accession>
<evidence type="ECO:0000313" key="1">
    <source>
        <dbReference type="EMBL" id="DAD73043.1"/>
    </source>
</evidence>
<reference evidence="1" key="1">
    <citation type="journal article" date="2021" name="Proc. Natl. Acad. Sci. U.S.A.">
        <title>A Catalog of Tens of Thousands of Viruses from Human Metagenomes Reveals Hidden Associations with Chronic Diseases.</title>
        <authorList>
            <person name="Tisza M.J."/>
            <person name="Buck C.B."/>
        </authorList>
    </citation>
    <scope>NUCLEOTIDE SEQUENCE</scope>
    <source>
        <strain evidence="1">CtLkp13</strain>
    </source>
</reference>
<name>A0A8S5LT59_9CAUD</name>
<sequence length="33" mass="3626">MCPYLGQAESVVIFITGSFCIPPPNARTERNTL</sequence>